<proteinExistence type="predicted"/>
<dbReference type="EMBL" id="CP009528">
    <property type="protein sequence ID" value="AKB54833.1"/>
    <property type="molecule type" value="Genomic_DNA"/>
</dbReference>
<name>A0A0E3QTX6_METBA</name>
<gene>
    <name evidence="2" type="ORF">MSBRM_1835</name>
</gene>
<dbReference type="STRING" id="1434108.MSBRM_1835"/>
<dbReference type="PATRIC" id="fig|1434108.4.peg.2321"/>
<dbReference type="HOGENOM" id="CLU_2784042_0_0_2"/>
<keyword evidence="1" id="KW-1133">Transmembrane helix</keyword>
<dbReference type="AlphaFoldDB" id="A0A0E3QTX6"/>
<sequence length="68" mass="8047">MAELIWSGFTLVWFSLFIINGFRSKNLTVRYFSKTNSWCVPEKYEDTIVRMIKWTESAFTNDISQVAE</sequence>
<feature type="transmembrane region" description="Helical" evidence="1">
    <location>
        <begin position="6"/>
        <end position="22"/>
    </location>
</feature>
<keyword evidence="1" id="KW-0472">Membrane</keyword>
<reference evidence="2 3" key="1">
    <citation type="submission" date="2014-07" db="EMBL/GenBank/DDBJ databases">
        <title>Methanogenic archaea and the global carbon cycle.</title>
        <authorList>
            <person name="Henriksen J.R."/>
            <person name="Luke J."/>
            <person name="Reinhart S."/>
            <person name="Benedict M.N."/>
            <person name="Youngblut N.D."/>
            <person name="Metcalf M.E."/>
            <person name="Whitaker R.J."/>
            <person name="Metcalf W.W."/>
        </authorList>
    </citation>
    <scope>NUCLEOTIDE SEQUENCE [LARGE SCALE GENOMIC DNA]</scope>
    <source>
        <strain evidence="2 3">MS</strain>
    </source>
</reference>
<keyword evidence="3" id="KW-1185">Reference proteome</keyword>
<evidence type="ECO:0000313" key="3">
    <source>
        <dbReference type="Proteomes" id="UP000033033"/>
    </source>
</evidence>
<keyword evidence="1" id="KW-0812">Transmembrane</keyword>
<dbReference type="KEGG" id="mby:MSBRM_1835"/>
<protein>
    <submittedName>
        <fullName evidence="2">Uncharacterized protein</fullName>
    </submittedName>
</protein>
<organism evidence="2 3">
    <name type="scientific">Methanosarcina barkeri MS</name>
    <dbReference type="NCBI Taxonomy" id="1434108"/>
    <lineage>
        <taxon>Archaea</taxon>
        <taxon>Methanobacteriati</taxon>
        <taxon>Methanobacteriota</taxon>
        <taxon>Stenosarchaea group</taxon>
        <taxon>Methanomicrobia</taxon>
        <taxon>Methanosarcinales</taxon>
        <taxon>Methanosarcinaceae</taxon>
        <taxon>Methanosarcina</taxon>
    </lineage>
</organism>
<accession>A0A0E3QTX6</accession>
<evidence type="ECO:0000256" key="1">
    <source>
        <dbReference type="SAM" id="Phobius"/>
    </source>
</evidence>
<evidence type="ECO:0000313" key="2">
    <source>
        <dbReference type="EMBL" id="AKB54833.1"/>
    </source>
</evidence>
<dbReference type="Proteomes" id="UP000033033">
    <property type="component" value="Chromosome"/>
</dbReference>